<protein>
    <submittedName>
        <fullName evidence="1">Uncharacterized protein</fullName>
    </submittedName>
</protein>
<dbReference type="AlphaFoldDB" id="A0AA40CM92"/>
<gene>
    <name evidence="1" type="ORF">B0T16DRAFT_225659</name>
</gene>
<reference evidence="1" key="1">
    <citation type="submission" date="2023-06" db="EMBL/GenBank/DDBJ databases">
        <title>Genome-scale phylogeny and comparative genomics of the fungal order Sordariales.</title>
        <authorList>
            <consortium name="Lawrence Berkeley National Laboratory"/>
            <person name="Hensen N."/>
            <person name="Bonometti L."/>
            <person name="Westerberg I."/>
            <person name="Brannstrom I.O."/>
            <person name="Guillou S."/>
            <person name="Cros-Aarteil S."/>
            <person name="Calhoun S."/>
            <person name="Haridas S."/>
            <person name="Kuo A."/>
            <person name="Mondo S."/>
            <person name="Pangilinan J."/>
            <person name="Riley R."/>
            <person name="Labutti K."/>
            <person name="Andreopoulos B."/>
            <person name="Lipzen A."/>
            <person name="Chen C."/>
            <person name="Yanf M."/>
            <person name="Daum C."/>
            <person name="Ng V."/>
            <person name="Clum A."/>
            <person name="Steindorff A."/>
            <person name="Ohm R."/>
            <person name="Martin F."/>
            <person name="Silar P."/>
            <person name="Natvig D."/>
            <person name="Lalanne C."/>
            <person name="Gautier V."/>
            <person name="Ament-Velasquez S.L."/>
            <person name="Kruys A."/>
            <person name="Hutchinson M.I."/>
            <person name="Powell A.J."/>
            <person name="Barry K."/>
            <person name="Miller A.N."/>
            <person name="Grigoriev I.V."/>
            <person name="Debuchy R."/>
            <person name="Gladieux P."/>
            <person name="Thoren M.H."/>
            <person name="Johannesson H."/>
        </authorList>
    </citation>
    <scope>NUCLEOTIDE SEQUENCE</scope>
    <source>
        <strain evidence="1">SMH2532-1</strain>
    </source>
</reference>
<organism evidence="1 2">
    <name type="scientific">Cercophora newfieldiana</name>
    <dbReference type="NCBI Taxonomy" id="92897"/>
    <lineage>
        <taxon>Eukaryota</taxon>
        <taxon>Fungi</taxon>
        <taxon>Dikarya</taxon>
        <taxon>Ascomycota</taxon>
        <taxon>Pezizomycotina</taxon>
        <taxon>Sordariomycetes</taxon>
        <taxon>Sordariomycetidae</taxon>
        <taxon>Sordariales</taxon>
        <taxon>Lasiosphaeriaceae</taxon>
        <taxon>Cercophora</taxon>
    </lineage>
</organism>
<dbReference type="EMBL" id="JAULSV010000006">
    <property type="protein sequence ID" value="KAK0642184.1"/>
    <property type="molecule type" value="Genomic_DNA"/>
</dbReference>
<accession>A0AA40CM92</accession>
<evidence type="ECO:0000313" key="1">
    <source>
        <dbReference type="EMBL" id="KAK0642184.1"/>
    </source>
</evidence>
<evidence type="ECO:0000313" key="2">
    <source>
        <dbReference type="Proteomes" id="UP001174936"/>
    </source>
</evidence>
<proteinExistence type="predicted"/>
<keyword evidence="2" id="KW-1185">Reference proteome</keyword>
<name>A0AA40CM92_9PEZI</name>
<dbReference type="Proteomes" id="UP001174936">
    <property type="component" value="Unassembled WGS sequence"/>
</dbReference>
<comment type="caution">
    <text evidence="1">The sequence shown here is derived from an EMBL/GenBank/DDBJ whole genome shotgun (WGS) entry which is preliminary data.</text>
</comment>
<sequence>MPRIPAVVGCSVRWSLHGLTSCDANSVRTPFTSSGTSGKSPTNLQIIMFVLLCTLPHGRIAAIAPKIVALLRRETSEVLFALSCGAPRWRFAAGAGGGNGALDLAWVAGIVVSTAGAPGTGIPQVSVRNGIRGVTGLRIEVNGDVGALAPSREGWGPHDNGTGPIAPIWVPRHCLRVDVVVGQLEPNMSLTLSFRRHWTAKTE</sequence>